<evidence type="ECO:0000256" key="1">
    <source>
        <dbReference type="SAM" id="SignalP"/>
    </source>
</evidence>
<proteinExistence type="predicted"/>
<evidence type="ECO:0000313" key="3">
    <source>
        <dbReference type="Proteomes" id="UP001500736"/>
    </source>
</evidence>
<dbReference type="InterPro" id="IPR007497">
    <property type="entry name" value="SIMPL/DUF541"/>
</dbReference>
<evidence type="ECO:0000313" key="2">
    <source>
        <dbReference type="EMBL" id="GAA0737649.1"/>
    </source>
</evidence>
<organism evidence="2 3">
    <name type="scientific">Gaetbulibacter jejuensis</name>
    <dbReference type="NCBI Taxonomy" id="584607"/>
    <lineage>
        <taxon>Bacteria</taxon>
        <taxon>Pseudomonadati</taxon>
        <taxon>Bacteroidota</taxon>
        <taxon>Flavobacteriia</taxon>
        <taxon>Flavobacteriales</taxon>
        <taxon>Flavobacteriaceae</taxon>
        <taxon>Gaetbulibacter</taxon>
    </lineage>
</organism>
<accession>A0ABP3UL71</accession>
<dbReference type="InterPro" id="IPR052022">
    <property type="entry name" value="26kDa_periplasmic_antigen"/>
</dbReference>
<dbReference type="Gene3D" id="3.30.110.170">
    <property type="entry name" value="Protein of unknown function (DUF541), domain 1"/>
    <property type="match status" value="1"/>
</dbReference>
<name>A0ABP3UL71_9FLAO</name>
<keyword evidence="3" id="KW-1185">Reference proteome</keyword>
<feature type="signal peptide" evidence="1">
    <location>
        <begin position="1"/>
        <end position="20"/>
    </location>
</feature>
<dbReference type="PANTHER" id="PTHR34387:SF1">
    <property type="entry name" value="PERIPLASMIC IMMUNOGENIC PROTEIN"/>
    <property type="match status" value="1"/>
</dbReference>
<dbReference type="Gene3D" id="3.30.70.2970">
    <property type="entry name" value="Protein of unknown function (DUF541), domain 2"/>
    <property type="match status" value="1"/>
</dbReference>
<dbReference type="Proteomes" id="UP001500736">
    <property type="component" value="Unassembled WGS sequence"/>
</dbReference>
<dbReference type="RefSeq" id="WP_343795488.1">
    <property type="nucleotide sequence ID" value="NZ_BAAAGF010000001.1"/>
</dbReference>
<dbReference type="PANTHER" id="PTHR34387">
    <property type="entry name" value="SLR1258 PROTEIN"/>
    <property type="match status" value="1"/>
</dbReference>
<protein>
    <submittedName>
        <fullName evidence="2">SIMPL domain-containing protein</fullName>
    </submittedName>
</protein>
<comment type="caution">
    <text evidence="2">The sequence shown here is derived from an EMBL/GenBank/DDBJ whole genome shotgun (WGS) entry which is preliminary data.</text>
</comment>
<feature type="chain" id="PRO_5045666509" evidence="1">
    <location>
        <begin position="21"/>
        <end position="232"/>
    </location>
</feature>
<gene>
    <name evidence="2" type="ORF">GCM10009431_04780</name>
</gene>
<keyword evidence="1" id="KW-0732">Signal</keyword>
<sequence length="232" mass="26989">MKIKLALFTCLIFLGLNLSAQESKFIEVTGSAEMLIEPDEFIFIIGIEEYWKEEFEKNKDFEDYKNKVKISEIEGQLIKTLNDLGIKTEDIKSTEVGNYWRYRGKELLISKKLEISLTDFKHINKIISKLDRKGIDYMQIGELKNKELVKYRKEVKVQALLAAKEKAKYLLEAIDKELGDIISITELNSDNYFWRPTLSTSNVMLNSSENPEAENDKKIKLRFEINAKFGIK</sequence>
<dbReference type="Pfam" id="PF04402">
    <property type="entry name" value="SIMPL"/>
    <property type="match status" value="1"/>
</dbReference>
<dbReference type="EMBL" id="BAAAGF010000001">
    <property type="protein sequence ID" value="GAA0737649.1"/>
    <property type="molecule type" value="Genomic_DNA"/>
</dbReference>
<reference evidence="3" key="1">
    <citation type="journal article" date="2019" name="Int. J. Syst. Evol. Microbiol.">
        <title>The Global Catalogue of Microorganisms (GCM) 10K type strain sequencing project: providing services to taxonomists for standard genome sequencing and annotation.</title>
        <authorList>
            <consortium name="The Broad Institute Genomics Platform"/>
            <consortium name="The Broad Institute Genome Sequencing Center for Infectious Disease"/>
            <person name="Wu L."/>
            <person name="Ma J."/>
        </authorList>
    </citation>
    <scope>NUCLEOTIDE SEQUENCE [LARGE SCALE GENOMIC DNA]</scope>
    <source>
        <strain evidence="3">JCM 15976</strain>
    </source>
</reference>